<evidence type="ECO:0000259" key="13">
    <source>
        <dbReference type="PROSITE" id="PS50109"/>
    </source>
</evidence>
<keyword evidence="11" id="KW-0472">Membrane</keyword>
<dbReference type="InterPro" id="IPR036890">
    <property type="entry name" value="HATPase_C_sf"/>
</dbReference>
<evidence type="ECO:0000256" key="5">
    <source>
        <dbReference type="ARBA" id="ARBA00022679"/>
    </source>
</evidence>
<sequence length="497" mass="56466">MRASSNNKNINNITEELKLVQEKYIAISETTFEGVFVIENGYCIEANTKGCQMLGYSHDELMGFYAPNITKPQYRDFAIQRLENTTGQPYEVEVVRKDGSSFFAEVISKSHFYNEKHVKILSIRDVTDFKNTVEKLKSSEAKYKTIFENAGDGILIGNKKGEIIEANQSFLNITGFSKDEIINQHISKIFTPESIKGKPMRFDLVDVGQSVILERDIIGKNGEVIPIEMNSKKPDEHHYLAIIRDLRDRKKAENELRERNNELQIAIEKAKESDRLKSSFLANMSHEIRTPMNGIIGFSELLKNQSLTPQQKEEYLNLILSSGQQLLDIINDVLEISKIETGQIEITKSHFNLIELLNTIKSFFAPMAQQSNNRILIHTPNTNVLEIFSDRSKIQQILTNLINNSLKFTSNGTVEIIIQTNLHEVIFEIKDSGIGIDAQYLPKIFDRFTQAKHNNSTNKGTGLGLSICKKLVSILNGEMWVESEVNKGSSFYFSIPK</sequence>
<dbReference type="SUPFAM" id="SSF55874">
    <property type="entry name" value="ATPase domain of HSP90 chaperone/DNA topoisomerase II/histidine kinase"/>
    <property type="match status" value="1"/>
</dbReference>
<keyword evidence="8" id="KW-0418">Kinase</keyword>
<dbReference type="EMBL" id="JAPDPJ010000017">
    <property type="protein sequence ID" value="MCW3786667.1"/>
    <property type="molecule type" value="Genomic_DNA"/>
</dbReference>
<dbReference type="Gene3D" id="1.10.287.130">
    <property type="match status" value="1"/>
</dbReference>
<proteinExistence type="predicted"/>
<dbReference type="RefSeq" id="WP_301190231.1">
    <property type="nucleotide sequence ID" value="NZ_JAPDPJ010000017.1"/>
</dbReference>
<dbReference type="Proteomes" id="UP001209229">
    <property type="component" value="Unassembled WGS sequence"/>
</dbReference>
<dbReference type="CDD" id="cd16922">
    <property type="entry name" value="HATPase_EvgS-ArcB-TorS-like"/>
    <property type="match status" value="1"/>
</dbReference>
<feature type="domain" description="PAS" evidence="14">
    <location>
        <begin position="139"/>
        <end position="194"/>
    </location>
</feature>
<name>A0AAE3M3S5_9BACT</name>
<dbReference type="SUPFAM" id="SSF47384">
    <property type="entry name" value="Homodimeric domain of signal transducing histidine kinase"/>
    <property type="match status" value="1"/>
</dbReference>
<dbReference type="PANTHER" id="PTHR43047:SF64">
    <property type="entry name" value="HISTIDINE KINASE CONTAINING CHEY-HOMOLOGOUS RECEIVER DOMAIN AND PAS DOMAIN-RELATED"/>
    <property type="match status" value="1"/>
</dbReference>
<evidence type="ECO:0000313" key="16">
    <source>
        <dbReference type="Proteomes" id="UP001209229"/>
    </source>
</evidence>
<dbReference type="InterPro" id="IPR035965">
    <property type="entry name" value="PAS-like_dom_sf"/>
</dbReference>
<dbReference type="Pfam" id="PF13426">
    <property type="entry name" value="PAS_9"/>
    <property type="match status" value="2"/>
</dbReference>
<evidence type="ECO:0000256" key="11">
    <source>
        <dbReference type="ARBA" id="ARBA00023136"/>
    </source>
</evidence>
<dbReference type="InterPro" id="IPR004358">
    <property type="entry name" value="Sig_transdc_His_kin-like_C"/>
</dbReference>
<dbReference type="FunFam" id="3.30.565.10:FF:000010">
    <property type="entry name" value="Sensor histidine kinase RcsC"/>
    <property type="match status" value="1"/>
</dbReference>
<dbReference type="SMART" id="SM00091">
    <property type="entry name" value="PAS"/>
    <property type="match status" value="2"/>
</dbReference>
<protein>
    <recommendedName>
        <fullName evidence="3">histidine kinase</fullName>
        <ecNumber evidence="3">2.7.13.3</ecNumber>
    </recommendedName>
</protein>
<comment type="caution">
    <text evidence="15">The sequence shown here is derived from an EMBL/GenBank/DDBJ whole genome shotgun (WGS) entry which is preliminary data.</text>
</comment>
<evidence type="ECO:0000313" key="15">
    <source>
        <dbReference type="EMBL" id="MCW3786667.1"/>
    </source>
</evidence>
<feature type="domain" description="Histidine kinase" evidence="13">
    <location>
        <begin position="283"/>
        <end position="497"/>
    </location>
</feature>
<dbReference type="AlphaFoldDB" id="A0AAE3M3S5"/>
<keyword evidence="5" id="KW-0808">Transferase</keyword>
<gene>
    <name evidence="15" type="ORF">OM075_09330</name>
</gene>
<dbReference type="GO" id="GO:0000155">
    <property type="term" value="F:phosphorelay sensor kinase activity"/>
    <property type="evidence" value="ECO:0007669"/>
    <property type="project" value="InterPro"/>
</dbReference>
<keyword evidence="12" id="KW-0175">Coiled coil</keyword>
<evidence type="ECO:0000259" key="14">
    <source>
        <dbReference type="PROSITE" id="PS50112"/>
    </source>
</evidence>
<dbReference type="SMART" id="SM00388">
    <property type="entry name" value="HisKA"/>
    <property type="match status" value="1"/>
</dbReference>
<evidence type="ECO:0000256" key="4">
    <source>
        <dbReference type="ARBA" id="ARBA00022553"/>
    </source>
</evidence>
<evidence type="ECO:0000256" key="7">
    <source>
        <dbReference type="ARBA" id="ARBA00022741"/>
    </source>
</evidence>
<keyword evidence="16" id="KW-1185">Reference proteome</keyword>
<dbReference type="InterPro" id="IPR000014">
    <property type="entry name" value="PAS"/>
</dbReference>
<accession>A0AAE3M3S5</accession>
<dbReference type="PRINTS" id="PR00344">
    <property type="entry name" value="BCTRLSENSOR"/>
</dbReference>
<feature type="coiled-coil region" evidence="12">
    <location>
        <begin position="246"/>
        <end position="273"/>
    </location>
</feature>
<evidence type="ECO:0000256" key="1">
    <source>
        <dbReference type="ARBA" id="ARBA00000085"/>
    </source>
</evidence>
<dbReference type="FunFam" id="1.10.287.130:FF:000004">
    <property type="entry name" value="Ethylene receptor 1"/>
    <property type="match status" value="1"/>
</dbReference>
<keyword evidence="4" id="KW-0597">Phosphoprotein</keyword>
<evidence type="ECO:0000256" key="2">
    <source>
        <dbReference type="ARBA" id="ARBA00004370"/>
    </source>
</evidence>
<dbReference type="InterPro" id="IPR036097">
    <property type="entry name" value="HisK_dim/P_sf"/>
</dbReference>
<dbReference type="PROSITE" id="PS50109">
    <property type="entry name" value="HIS_KIN"/>
    <property type="match status" value="1"/>
</dbReference>
<dbReference type="SUPFAM" id="SSF55785">
    <property type="entry name" value="PYP-like sensor domain (PAS domain)"/>
    <property type="match status" value="2"/>
</dbReference>
<evidence type="ECO:0000256" key="10">
    <source>
        <dbReference type="ARBA" id="ARBA00022989"/>
    </source>
</evidence>
<dbReference type="Gene3D" id="3.30.450.20">
    <property type="entry name" value="PAS domain"/>
    <property type="match status" value="2"/>
</dbReference>
<dbReference type="InterPro" id="IPR003594">
    <property type="entry name" value="HATPase_dom"/>
</dbReference>
<dbReference type="InterPro" id="IPR003661">
    <property type="entry name" value="HisK_dim/P_dom"/>
</dbReference>
<dbReference type="PROSITE" id="PS50112">
    <property type="entry name" value="PAS"/>
    <property type="match status" value="1"/>
</dbReference>
<comment type="subcellular location">
    <subcellularLocation>
        <location evidence="2">Membrane</location>
    </subcellularLocation>
</comment>
<keyword evidence="9" id="KW-0067">ATP-binding</keyword>
<dbReference type="GO" id="GO:0005524">
    <property type="term" value="F:ATP binding"/>
    <property type="evidence" value="ECO:0007669"/>
    <property type="project" value="UniProtKB-KW"/>
</dbReference>
<dbReference type="CDD" id="cd00082">
    <property type="entry name" value="HisKA"/>
    <property type="match status" value="1"/>
</dbReference>
<comment type="catalytic activity">
    <reaction evidence="1">
        <text>ATP + protein L-histidine = ADP + protein N-phospho-L-histidine.</text>
        <dbReference type="EC" id="2.7.13.3"/>
    </reaction>
</comment>
<evidence type="ECO:0000256" key="6">
    <source>
        <dbReference type="ARBA" id="ARBA00022692"/>
    </source>
</evidence>
<evidence type="ECO:0000256" key="3">
    <source>
        <dbReference type="ARBA" id="ARBA00012438"/>
    </source>
</evidence>
<dbReference type="Pfam" id="PF00512">
    <property type="entry name" value="HisKA"/>
    <property type="match status" value="1"/>
</dbReference>
<dbReference type="CDD" id="cd00130">
    <property type="entry name" value="PAS"/>
    <property type="match status" value="2"/>
</dbReference>
<dbReference type="NCBIfam" id="TIGR00229">
    <property type="entry name" value="sensory_box"/>
    <property type="match status" value="2"/>
</dbReference>
<reference evidence="15" key="1">
    <citation type="submission" date="2022-10" db="EMBL/GenBank/DDBJ databases">
        <authorList>
            <person name="Yu W.X."/>
        </authorList>
    </citation>
    <scope>NUCLEOTIDE SEQUENCE</scope>
    <source>
        <strain evidence="15">AAT</strain>
    </source>
</reference>
<evidence type="ECO:0000256" key="8">
    <source>
        <dbReference type="ARBA" id="ARBA00022777"/>
    </source>
</evidence>
<dbReference type="SMART" id="SM00387">
    <property type="entry name" value="HATPase_c"/>
    <property type="match status" value="1"/>
</dbReference>
<dbReference type="PANTHER" id="PTHR43047">
    <property type="entry name" value="TWO-COMPONENT HISTIDINE PROTEIN KINASE"/>
    <property type="match status" value="1"/>
</dbReference>
<dbReference type="GO" id="GO:0016020">
    <property type="term" value="C:membrane"/>
    <property type="evidence" value="ECO:0007669"/>
    <property type="project" value="UniProtKB-SubCell"/>
</dbReference>
<dbReference type="Gene3D" id="3.30.565.10">
    <property type="entry name" value="Histidine kinase-like ATPase, C-terminal domain"/>
    <property type="match status" value="1"/>
</dbReference>
<evidence type="ECO:0000256" key="12">
    <source>
        <dbReference type="SAM" id="Coils"/>
    </source>
</evidence>
<organism evidence="15 16">
    <name type="scientific">Plebeiibacterium sediminum</name>
    <dbReference type="NCBI Taxonomy" id="2992112"/>
    <lineage>
        <taxon>Bacteria</taxon>
        <taxon>Pseudomonadati</taxon>
        <taxon>Bacteroidota</taxon>
        <taxon>Bacteroidia</taxon>
        <taxon>Marinilabiliales</taxon>
        <taxon>Marinilabiliaceae</taxon>
        <taxon>Plebeiibacterium</taxon>
    </lineage>
</organism>
<keyword evidence="10" id="KW-1133">Transmembrane helix</keyword>
<dbReference type="EC" id="2.7.13.3" evidence="3"/>
<dbReference type="InterPro" id="IPR005467">
    <property type="entry name" value="His_kinase_dom"/>
</dbReference>
<evidence type="ECO:0000256" key="9">
    <source>
        <dbReference type="ARBA" id="ARBA00022840"/>
    </source>
</evidence>
<keyword evidence="6" id="KW-0812">Transmembrane</keyword>
<keyword evidence="7" id="KW-0547">Nucleotide-binding</keyword>
<dbReference type="Pfam" id="PF02518">
    <property type="entry name" value="HATPase_c"/>
    <property type="match status" value="1"/>
</dbReference>